<reference evidence="1 2" key="1">
    <citation type="journal article" date="2009" name="PLoS Genet.">
        <title>The genome of Nectria haematococca: contribution of supernumerary chromosomes to gene expansion.</title>
        <authorList>
            <person name="Coleman J.J."/>
            <person name="Rounsley S.D."/>
            <person name="Rodriguez-Carres M."/>
            <person name="Kuo A."/>
            <person name="Wasmann C.C."/>
            <person name="Grimwood J."/>
            <person name="Schmutz J."/>
            <person name="Taga M."/>
            <person name="White G.J."/>
            <person name="Zhou S."/>
            <person name="Schwartz D.C."/>
            <person name="Freitag M."/>
            <person name="Ma L.J."/>
            <person name="Danchin E.G."/>
            <person name="Henrissat B."/>
            <person name="Coutinho P.M."/>
            <person name="Nelson D.R."/>
            <person name="Straney D."/>
            <person name="Napoli C.A."/>
            <person name="Barker B.M."/>
            <person name="Gribskov M."/>
            <person name="Rep M."/>
            <person name="Kroken S."/>
            <person name="Molnar I."/>
            <person name="Rensing C."/>
            <person name="Kennell J.C."/>
            <person name="Zamora J."/>
            <person name="Farman M.L."/>
            <person name="Selker E.U."/>
            <person name="Salamov A."/>
            <person name="Shapiro H."/>
            <person name="Pangilinan J."/>
            <person name="Lindquist E."/>
            <person name="Lamers C."/>
            <person name="Grigoriev I.V."/>
            <person name="Geiser D.M."/>
            <person name="Covert S.F."/>
            <person name="Temporini E."/>
            <person name="Vanetten H.D."/>
        </authorList>
    </citation>
    <scope>NUCLEOTIDE SEQUENCE [LARGE SCALE GENOMIC DNA]</scope>
    <source>
        <strain evidence="2">ATCC MYA-4622 / CBS 123669 / FGSC 9596 / NRRL 45880 / 77-13-4</strain>
    </source>
</reference>
<dbReference type="AlphaFoldDB" id="C7ZR96"/>
<dbReference type="GeneID" id="9666697"/>
<evidence type="ECO:0000313" key="2">
    <source>
        <dbReference type="Proteomes" id="UP000005206"/>
    </source>
</evidence>
<dbReference type="EMBL" id="GG699050">
    <property type="protein sequence ID" value="EEU33460.1"/>
    <property type="molecule type" value="Genomic_DNA"/>
</dbReference>
<dbReference type="OrthoDB" id="2684236at2759"/>
<dbReference type="VEuPathDB" id="FungiDB:NECHADRAFT_98456"/>
<accession>C7ZR96</accession>
<keyword evidence="2" id="KW-1185">Reference proteome</keyword>
<dbReference type="OMA" id="VPEFYHA"/>
<dbReference type="Proteomes" id="UP000005206">
    <property type="component" value="Unassembled WGS sequence"/>
</dbReference>
<organism evidence="1 2">
    <name type="scientific">Fusarium vanettenii (strain ATCC MYA-4622 / CBS 123669 / FGSC 9596 / NRRL 45880 / 77-13-4)</name>
    <name type="common">Fusarium solani subsp. pisi</name>
    <dbReference type="NCBI Taxonomy" id="660122"/>
    <lineage>
        <taxon>Eukaryota</taxon>
        <taxon>Fungi</taxon>
        <taxon>Dikarya</taxon>
        <taxon>Ascomycota</taxon>
        <taxon>Pezizomycotina</taxon>
        <taxon>Sordariomycetes</taxon>
        <taxon>Hypocreomycetidae</taxon>
        <taxon>Hypocreales</taxon>
        <taxon>Nectriaceae</taxon>
        <taxon>Fusarium</taxon>
        <taxon>Fusarium solani species complex</taxon>
        <taxon>Fusarium vanettenii</taxon>
    </lineage>
</organism>
<protein>
    <submittedName>
        <fullName evidence="1">Uncharacterized protein</fullName>
    </submittedName>
</protein>
<dbReference type="InParanoid" id="C7ZR96"/>
<gene>
    <name evidence="1" type="ORF">NECHADRAFT_98456</name>
</gene>
<dbReference type="KEGG" id="nhe:NECHADRAFT_98456"/>
<name>C7ZR96_FUSV7</name>
<evidence type="ECO:0000313" key="1">
    <source>
        <dbReference type="EMBL" id="EEU33460.1"/>
    </source>
</evidence>
<dbReference type="STRING" id="660122.C7ZR96"/>
<dbReference type="eggNOG" id="ENOG502SKNT">
    <property type="taxonomic scope" value="Eukaryota"/>
</dbReference>
<proteinExistence type="predicted"/>
<dbReference type="HOGENOM" id="CLU_025077_1_0_1"/>
<sequence length="400" mass="44859">MIYDTVTKTVVFANALIPSEPNVGNLETALAYPDVSHAAVYLALLEYFRNLWLSASALDIEWTNINDVLNHAAVYAHHASDRVAVQLAKDYLPPLDVLLVWYAFMLDTDAYRAAYHAACRDREPHVPPRIQKLCFPWPAIRDVIDIEKIQFSLPRAAQTLFLTLSGQSADILTYLKSPPAYIKSGTLPFEVNLTAEVKKHKKFINEAHGLLWIRAPALNRSLARASSSALRSLTLGPGATDPGLRIRDDIPIFIHIPPPYTSSSSADPPAAMQGQLSSLSPGQLRQIQDDLGFYNAVKSARRRSEPLPTRPPIAAEKDAERIAKEKQKEARYLPGLNEYIKVLLDGKQKIRRQKHTTPFNKGTRPILFVGKLGPTAYFVPIRWHQYELDFSLSSLEFRTN</sequence>
<dbReference type="RefSeq" id="XP_003039173.1">
    <property type="nucleotide sequence ID" value="XM_003039127.1"/>
</dbReference>